<reference evidence="1 2" key="1">
    <citation type="journal article" date="2023" name="Sci. Data">
        <title>Genome assembly of the Korean intertidal mud-creeper Batillaria attramentaria.</title>
        <authorList>
            <person name="Patra A.K."/>
            <person name="Ho P.T."/>
            <person name="Jun S."/>
            <person name="Lee S.J."/>
            <person name="Kim Y."/>
            <person name="Won Y.J."/>
        </authorList>
    </citation>
    <scope>NUCLEOTIDE SEQUENCE [LARGE SCALE GENOMIC DNA]</scope>
    <source>
        <strain evidence="1">Wonlab-2016</strain>
    </source>
</reference>
<dbReference type="EMBL" id="JACVVK020000259">
    <property type="protein sequence ID" value="KAK7481626.1"/>
    <property type="molecule type" value="Genomic_DNA"/>
</dbReference>
<sequence>MKEGAAAGCMLFCNITCHRDMHVDSLKGNISQQIIQLLTITGFRLSGSAVTALVLPDSSESGRDTINGHDSLDFRKRYFTGRRQDDRQLE</sequence>
<gene>
    <name evidence="1" type="ORF">BaRGS_00027142</name>
</gene>
<keyword evidence="2" id="KW-1185">Reference proteome</keyword>
<evidence type="ECO:0000313" key="2">
    <source>
        <dbReference type="Proteomes" id="UP001519460"/>
    </source>
</evidence>
<dbReference type="AlphaFoldDB" id="A0ABD0K2U0"/>
<accession>A0ABD0K2U0</accession>
<dbReference type="Proteomes" id="UP001519460">
    <property type="component" value="Unassembled WGS sequence"/>
</dbReference>
<proteinExistence type="predicted"/>
<comment type="caution">
    <text evidence="1">The sequence shown here is derived from an EMBL/GenBank/DDBJ whole genome shotgun (WGS) entry which is preliminary data.</text>
</comment>
<organism evidence="1 2">
    <name type="scientific">Batillaria attramentaria</name>
    <dbReference type="NCBI Taxonomy" id="370345"/>
    <lineage>
        <taxon>Eukaryota</taxon>
        <taxon>Metazoa</taxon>
        <taxon>Spiralia</taxon>
        <taxon>Lophotrochozoa</taxon>
        <taxon>Mollusca</taxon>
        <taxon>Gastropoda</taxon>
        <taxon>Caenogastropoda</taxon>
        <taxon>Sorbeoconcha</taxon>
        <taxon>Cerithioidea</taxon>
        <taxon>Batillariidae</taxon>
        <taxon>Batillaria</taxon>
    </lineage>
</organism>
<evidence type="ECO:0000313" key="1">
    <source>
        <dbReference type="EMBL" id="KAK7481626.1"/>
    </source>
</evidence>
<name>A0ABD0K2U0_9CAEN</name>
<feature type="non-terminal residue" evidence="1">
    <location>
        <position position="90"/>
    </location>
</feature>
<protein>
    <submittedName>
        <fullName evidence="1">Uncharacterized protein</fullName>
    </submittedName>
</protein>